<feature type="compositionally biased region" description="Basic and acidic residues" evidence="1">
    <location>
        <begin position="87"/>
        <end position="119"/>
    </location>
</feature>
<feature type="compositionally biased region" description="Gly residues" evidence="1">
    <location>
        <begin position="74"/>
        <end position="83"/>
    </location>
</feature>
<reference evidence="2 3" key="2">
    <citation type="journal article" date="2021" name="Curr. Genet.">
        <title>Genetic response to nitrogen starvation in the aggressive Eucalyptus foliar pathogen Teratosphaeria destructans.</title>
        <authorList>
            <person name="Havenga M."/>
            <person name="Wingfield B.D."/>
            <person name="Wingfield M.J."/>
            <person name="Dreyer L.L."/>
            <person name="Roets F."/>
            <person name="Aylward J."/>
        </authorList>
    </citation>
    <scope>NUCLEOTIDE SEQUENCE [LARGE SCALE GENOMIC DNA]</scope>
    <source>
        <strain evidence="2">CMW44962</strain>
    </source>
</reference>
<organism evidence="2 3">
    <name type="scientific">Teratosphaeria destructans</name>
    <dbReference type="NCBI Taxonomy" id="418781"/>
    <lineage>
        <taxon>Eukaryota</taxon>
        <taxon>Fungi</taxon>
        <taxon>Dikarya</taxon>
        <taxon>Ascomycota</taxon>
        <taxon>Pezizomycotina</taxon>
        <taxon>Dothideomycetes</taxon>
        <taxon>Dothideomycetidae</taxon>
        <taxon>Mycosphaerellales</taxon>
        <taxon>Teratosphaeriaceae</taxon>
        <taxon>Teratosphaeria</taxon>
    </lineage>
</organism>
<proteinExistence type="predicted"/>
<sequence>MSNNNSATFTSFSSFSSSSSSSNVNGQPSGQRHMQSSYSDNSGTTVNQASQRLGQPIVQETRRYDAQGNPLLEGAGGGPGIGVGSQRRIEDVTDERQAARDREYEERMEGEYAKREGGA</sequence>
<comment type="caution">
    <text evidence="2">The sequence shown here is derived from an EMBL/GenBank/DDBJ whole genome shotgun (WGS) entry which is preliminary data.</text>
</comment>
<dbReference type="AlphaFoldDB" id="A0A9W7SIJ6"/>
<protein>
    <submittedName>
        <fullName evidence="2">Uncharacterized protein</fullName>
    </submittedName>
</protein>
<evidence type="ECO:0000313" key="3">
    <source>
        <dbReference type="Proteomes" id="UP001138500"/>
    </source>
</evidence>
<accession>A0A9W7SIJ6</accession>
<gene>
    <name evidence="2" type="ORF">Tdes44962_MAKER05987</name>
</gene>
<evidence type="ECO:0000313" key="2">
    <source>
        <dbReference type="EMBL" id="KAH9810756.1"/>
    </source>
</evidence>
<dbReference type="Proteomes" id="UP001138500">
    <property type="component" value="Unassembled WGS sequence"/>
</dbReference>
<dbReference type="EMBL" id="RIBY02002511">
    <property type="protein sequence ID" value="KAH9810756.1"/>
    <property type="molecule type" value="Genomic_DNA"/>
</dbReference>
<feature type="region of interest" description="Disordered" evidence="1">
    <location>
        <begin position="1"/>
        <end position="119"/>
    </location>
</feature>
<feature type="compositionally biased region" description="Low complexity" evidence="1">
    <location>
        <begin position="1"/>
        <end position="23"/>
    </location>
</feature>
<name>A0A9W7SIJ6_9PEZI</name>
<dbReference type="OrthoDB" id="4161095at2759"/>
<keyword evidence="3" id="KW-1185">Reference proteome</keyword>
<feature type="compositionally biased region" description="Polar residues" evidence="1">
    <location>
        <begin position="24"/>
        <end position="53"/>
    </location>
</feature>
<reference evidence="2 3" key="1">
    <citation type="journal article" date="2018" name="IMA Fungus">
        <title>IMA Genome-F 10: Nine draft genome sequences of Claviceps purpurea s.lat., including C. arundinis, C. humidiphila, and C. cf. spartinae, pseudomolecules for the pitch canker pathogen Fusarium circinatum, draft genome of Davidsoniella eucalypti, Grosmannia galeiformis, Quambalaria eucalypti, and Teratosphaeria destructans.</title>
        <authorList>
            <person name="Wingfield B.D."/>
            <person name="Liu M."/>
            <person name="Nguyen H.D."/>
            <person name="Lane F.A."/>
            <person name="Morgan S.W."/>
            <person name="De Vos L."/>
            <person name="Wilken P.M."/>
            <person name="Duong T.A."/>
            <person name="Aylward J."/>
            <person name="Coetzee M.P."/>
            <person name="Dadej K."/>
            <person name="De Beer Z.W."/>
            <person name="Findlay W."/>
            <person name="Havenga M."/>
            <person name="Kolarik M."/>
            <person name="Menzies J.G."/>
            <person name="Naidoo K."/>
            <person name="Pochopski O."/>
            <person name="Shoukouhi P."/>
            <person name="Santana Q.C."/>
            <person name="Seifert K.A."/>
            <person name="Soal N."/>
            <person name="Steenkamp E.T."/>
            <person name="Tatham C.T."/>
            <person name="van der Nest M.A."/>
            <person name="Wingfield M.J."/>
        </authorList>
    </citation>
    <scope>NUCLEOTIDE SEQUENCE [LARGE SCALE GENOMIC DNA]</scope>
    <source>
        <strain evidence="2">CMW44962</strain>
    </source>
</reference>
<evidence type="ECO:0000256" key="1">
    <source>
        <dbReference type="SAM" id="MobiDB-lite"/>
    </source>
</evidence>